<organism evidence="6 7">
    <name type="scientific">Rubroshorea leprosula</name>
    <dbReference type="NCBI Taxonomy" id="152421"/>
    <lineage>
        <taxon>Eukaryota</taxon>
        <taxon>Viridiplantae</taxon>
        <taxon>Streptophyta</taxon>
        <taxon>Embryophyta</taxon>
        <taxon>Tracheophyta</taxon>
        <taxon>Spermatophyta</taxon>
        <taxon>Magnoliopsida</taxon>
        <taxon>eudicotyledons</taxon>
        <taxon>Gunneridae</taxon>
        <taxon>Pentapetalae</taxon>
        <taxon>rosids</taxon>
        <taxon>malvids</taxon>
        <taxon>Malvales</taxon>
        <taxon>Dipterocarpaceae</taxon>
        <taxon>Rubroshorea</taxon>
    </lineage>
</organism>
<dbReference type="GO" id="GO:0016020">
    <property type="term" value="C:membrane"/>
    <property type="evidence" value="ECO:0007669"/>
    <property type="project" value="UniProtKB-SubCell"/>
</dbReference>
<keyword evidence="4" id="KW-0812">Transmembrane</keyword>
<dbReference type="InterPro" id="IPR032675">
    <property type="entry name" value="LRR_dom_sf"/>
</dbReference>
<evidence type="ECO:0000256" key="1">
    <source>
        <dbReference type="ARBA" id="ARBA00004479"/>
    </source>
</evidence>
<gene>
    <name evidence="6" type="ORF">SLEP1_g16148</name>
</gene>
<dbReference type="Gene3D" id="3.30.200.20">
    <property type="entry name" value="Phosphorylase Kinase, domain 1"/>
    <property type="match status" value="1"/>
</dbReference>
<reference evidence="6 7" key="1">
    <citation type="journal article" date="2021" name="Commun. Biol.">
        <title>The genome of Shorea leprosula (Dipterocarpaceae) highlights the ecological relevance of drought in aseasonal tropical rainforests.</title>
        <authorList>
            <person name="Ng K.K.S."/>
            <person name="Kobayashi M.J."/>
            <person name="Fawcett J.A."/>
            <person name="Hatakeyama M."/>
            <person name="Paape T."/>
            <person name="Ng C.H."/>
            <person name="Ang C.C."/>
            <person name="Tnah L.H."/>
            <person name="Lee C.T."/>
            <person name="Nishiyama T."/>
            <person name="Sese J."/>
            <person name="O'Brien M.J."/>
            <person name="Copetti D."/>
            <person name="Mohd Noor M.I."/>
            <person name="Ong R.C."/>
            <person name="Putra M."/>
            <person name="Sireger I.Z."/>
            <person name="Indrioko S."/>
            <person name="Kosugi Y."/>
            <person name="Izuno A."/>
            <person name="Isagi Y."/>
            <person name="Lee S.L."/>
            <person name="Shimizu K.K."/>
        </authorList>
    </citation>
    <scope>NUCLEOTIDE SEQUENCE [LARGE SCALE GENOMIC DNA]</scope>
    <source>
        <strain evidence="6">214</strain>
    </source>
</reference>
<comment type="caution">
    <text evidence="6">The sequence shown here is derived from an EMBL/GenBank/DDBJ whole genome shotgun (WGS) entry which is preliminary data.</text>
</comment>
<dbReference type="Gene3D" id="1.10.510.10">
    <property type="entry name" value="Transferase(Phosphotransferase) domain 1"/>
    <property type="match status" value="1"/>
</dbReference>
<dbReference type="AlphaFoldDB" id="A0AAV5IVT0"/>
<dbReference type="InterPro" id="IPR011009">
    <property type="entry name" value="Kinase-like_dom_sf"/>
</dbReference>
<dbReference type="Gene3D" id="3.80.10.10">
    <property type="entry name" value="Ribonuclease Inhibitor"/>
    <property type="match status" value="1"/>
</dbReference>
<dbReference type="PANTHER" id="PTHR48053">
    <property type="entry name" value="LEUCINE RICH REPEAT FAMILY PROTEIN, EXPRESSED"/>
    <property type="match status" value="1"/>
</dbReference>
<sequence length="523" mass="60162">MASIPASFLLLFVSISATAYTIFSATVIEDLANLKPPPNFNATITNNCLHNPSLRYCNSPAMDLHEIFRFTIVASHLCNESKNPNCVETFSEIDLRNRPKIVPLYLSFSFFWKYCPLSIVSIDLSNNSIKGSFPADVLLCTQIQALDLSRNEFSGDVPIQSFSPLSNLTLLNLSFNHFSESKLSDSEFFKRFNSSSFIHSGLLPSRKRFRLNAVILLLCFPIFIVLIVGGFWWCCLQRPDFLPRMCRRHRFTPYMLKAATDEFSKKNLVGKSDGIAIYRGILRDGFKVRIEIYWKNISGENRRKFAEECKVIVQLCHKNLLRVYGWCNDRKLRAIVAEWTEEESNVEIWISGSAPPWKRRLKVLKGVAEGMLYLEEQWPDIGYDLRTSTVLLSNNQEPLISRFKVGDRSNITKRICLFGLFLLEIMTNTKPLEGFEERFVEFIRAHYTGNLQAVIDERMKMTENTFDQAKQTIEIGLMCTEQTRSHQQPSLYEIVNIMTRMLAPQNHKRSSHCEGGRAHRAII</sequence>
<evidence type="ECO:0000313" key="6">
    <source>
        <dbReference type="EMBL" id="GKV03914.1"/>
    </source>
</evidence>
<dbReference type="InterPro" id="IPR000719">
    <property type="entry name" value="Prot_kinase_dom"/>
</dbReference>
<dbReference type="InterPro" id="IPR001245">
    <property type="entry name" value="Ser-Thr/Tyr_kinase_cat_dom"/>
</dbReference>
<dbReference type="InterPro" id="IPR051716">
    <property type="entry name" value="Plant_RL_S/T_kinase"/>
</dbReference>
<name>A0AAV5IVT0_9ROSI</name>
<dbReference type="PROSITE" id="PS50011">
    <property type="entry name" value="PROTEIN_KINASE_DOM"/>
    <property type="match status" value="1"/>
</dbReference>
<keyword evidence="2" id="KW-0732">Signal</keyword>
<proteinExistence type="predicted"/>
<dbReference type="Pfam" id="PF07714">
    <property type="entry name" value="PK_Tyr_Ser-Thr"/>
    <property type="match status" value="1"/>
</dbReference>
<evidence type="ECO:0000313" key="7">
    <source>
        <dbReference type="Proteomes" id="UP001054252"/>
    </source>
</evidence>
<dbReference type="GO" id="GO:0005524">
    <property type="term" value="F:ATP binding"/>
    <property type="evidence" value="ECO:0007669"/>
    <property type="project" value="InterPro"/>
</dbReference>
<evidence type="ECO:0000259" key="5">
    <source>
        <dbReference type="PROSITE" id="PS50011"/>
    </source>
</evidence>
<comment type="subcellular location">
    <subcellularLocation>
        <location evidence="1">Membrane</location>
        <topology evidence="1">Single-pass type I membrane protein</topology>
    </subcellularLocation>
</comment>
<dbReference type="SUPFAM" id="SSF52058">
    <property type="entry name" value="L domain-like"/>
    <property type="match status" value="1"/>
</dbReference>
<protein>
    <recommendedName>
        <fullName evidence="5">Protein kinase domain-containing protein</fullName>
    </recommendedName>
</protein>
<dbReference type="SUPFAM" id="SSF56112">
    <property type="entry name" value="Protein kinase-like (PK-like)"/>
    <property type="match status" value="1"/>
</dbReference>
<feature type="transmembrane region" description="Helical" evidence="4">
    <location>
        <begin position="6"/>
        <end position="28"/>
    </location>
</feature>
<keyword evidence="4" id="KW-0472">Membrane</keyword>
<dbReference type="GO" id="GO:0004672">
    <property type="term" value="F:protein kinase activity"/>
    <property type="evidence" value="ECO:0007669"/>
    <property type="project" value="InterPro"/>
</dbReference>
<dbReference type="EMBL" id="BPVZ01000021">
    <property type="protein sequence ID" value="GKV03914.1"/>
    <property type="molecule type" value="Genomic_DNA"/>
</dbReference>
<feature type="domain" description="Protein kinase" evidence="5">
    <location>
        <begin position="263"/>
        <end position="523"/>
    </location>
</feature>
<accession>A0AAV5IVT0</accession>
<dbReference type="PANTHER" id="PTHR48053:SF71">
    <property type="entry name" value="LEUCINE RICH REPEAT FAMILY PROTEIN, EXPRESSED"/>
    <property type="match status" value="1"/>
</dbReference>
<evidence type="ECO:0000256" key="3">
    <source>
        <dbReference type="ARBA" id="ARBA00023170"/>
    </source>
</evidence>
<dbReference type="Proteomes" id="UP001054252">
    <property type="component" value="Unassembled WGS sequence"/>
</dbReference>
<keyword evidence="3" id="KW-0675">Receptor</keyword>
<keyword evidence="7" id="KW-1185">Reference proteome</keyword>
<keyword evidence="4" id="KW-1133">Transmembrane helix</keyword>
<evidence type="ECO:0000256" key="2">
    <source>
        <dbReference type="ARBA" id="ARBA00022729"/>
    </source>
</evidence>
<evidence type="ECO:0000256" key="4">
    <source>
        <dbReference type="SAM" id="Phobius"/>
    </source>
</evidence>
<feature type="transmembrane region" description="Helical" evidence="4">
    <location>
        <begin position="213"/>
        <end position="233"/>
    </location>
</feature>